<dbReference type="InterPro" id="IPR051615">
    <property type="entry name" value="Transcr_Regulatory_Elem"/>
</dbReference>
<evidence type="ECO:0000256" key="1">
    <source>
        <dbReference type="ARBA" id="ARBA00022723"/>
    </source>
</evidence>
<evidence type="ECO:0000256" key="4">
    <source>
        <dbReference type="ARBA" id="ARBA00023125"/>
    </source>
</evidence>
<keyword evidence="9" id="KW-1185">Reference proteome</keyword>
<feature type="compositionally biased region" description="Polar residues" evidence="7">
    <location>
        <begin position="496"/>
        <end position="534"/>
    </location>
</feature>
<keyword evidence="3" id="KW-0805">Transcription regulation</keyword>
<dbReference type="GO" id="GO:0046872">
    <property type="term" value="F:metal ion binding"/>
    <property type="evidence" value="ECO:0007669"/>
    <property type="project" value="UniProtKB-KW"/>
</dbReference>
<proteinExistence type="predicted"/>
<dbReference type="AlphaFoldDB" id="A0AA38Y1A7"/>
<dbReference type="PANTHER" id="PTHR31313:SF81">
    <property type="entry name" value="TY1 ENHANCER ACTIVATOR"/>
    <property type="match status" value="1"/>
</dbReference>
<comment type="caution">
    <text evidence="8">The sequence shown here is derived from an EMBL/GenBank/DDBJ whole genome shotgun (WGS) entry which is preliminary data.</text>
</comment>
<keyword evidence="2" id="KW-0862">Zinc</keyword>
<evidence type="ECO:0000256" key="3">
    <source>
        <dbReference type="ARBA" id="ARBA00023015"/>
    </source>
</evidence>
<evidence type="ECO:0008006" key="10">
    <source>
        <dbReference type="Google" id="ProtNLM"/>
    </source>
</evidence>
<dbReference type="Proteomes" id="UP001172681">
    <property type="component" value="Unassembled WGS sequence"/>
</dbReference>
<name>A0AA38Y1A7_9EURO</name>
<evidence type="ECO:0000313" key="9">
    <source>
        <dbReference type="Proteomes" id="UP001172681"/>
    </source>
</evidence>
<gene>
    <name evidence="8" type="ORF">H2204_007859</name>
</gene>
<protein>
    <recommendedName>
        <fullName evidence="10">Transcription factor domain-containing protein</fullName>
    </recommendedName>
</protein>
<accession>A0AA38Y1A7</accession>
<evidence type="ECO:0000256" key="2">
    <source>
        <dbReference type="ARBA" id="ARBA00022833"/>
    </source>
</evidence>
<evidence type="ECO:0000313" key="8">
    <source>
        <dbReference type="EMBL" id="KAJ9632555.1"/>
    </source>
</evidence>
<keyword evidence="4" id="KW-0238">DNA-binding</keyword>
<reference evidence="8" key="1">
    <citation type="submission" date="2022-10" db="EMBL/GenBank/DDBJ databases">
        <title>Culturing micro-colonial fungi from biological soil crusts in the Mojave desert and describing Neophaeococcomyces mojavensis, and introducing the new genera and species Taxawa tesnikishii.</title>
        <authorList>
            <person name="Kurbessoian T."/>
            <person name="Stajich J.E."/>
        </authorList>
    </citation>
    <scope>NUCLEOTIDE SEQUENCE</scope>
    <source>
        <strain evidence="8">TK_35</strain>
    </source>
</reference>
<evidence type="ECO:0000256" key="5">
    <source>
        <dbReference type="ARBA" id="ARBA00023163"/>
    </source>
</evidence>
<keyword evidence="1" id="KW-0479">Metal-binding</keyword>
<organism evidence="8 9">
    <name type="scientific">Knufia peltigerae</name>
    <dbReference type="NCBI Taxonomy" id="1002370"/>
    <lineage>
        <taxon>Eukaryota</taxon>
        <taxon>Fungi</taxon>
        <taxon>Dikarya</taxon>
        <taxon>Ascomycota</taxon>
        <taxon>Pezizomycotina</taxon>
        <taxon>Eurotiomycetes</taxon>
        <taxon>Chaetothyriomycetidae</taxon>
        <taxon>Chaetothyriales</taxon>
        <taxon>Trichomeriaceae</taxon>
        <taxon>Knufia</taxon>
    </lineage>
</organism>
<dbReference type="EMBL" id="JAPDRN010000055">
    <property type="protein sequence ID" value="KAJ9632555.1"/>
    <property type="molecule type" value="Genomic_DNA"/>
</dbReference>
<dbReference type="GO" id="GO:0003677">
    <property type="term" value="F:DNA binding"/>
    <property type="evidence" value="ECO:0007669"/>
    <property type="project" value="UniProtKB-KW"/>
</dbReference>
<feature type="region of interest" description="Disordered" evidence="7">
    <location>
        <begin position="495"/>
        <end position="534"/>
    </location>
</feature>
<sequence>MPPSSKAYVRFLSERVQKLEGMLAQTGQSAPSNHCAEPTSCARSPSNGDVEDSSARVAGLTQCVSPAATHSELAACGPLVEQEHVDSSRSSIPPALAEVDGEDFQCFTPGVSPEHESQHKQYYGSAANYREHQDMPLGSLAGQAAQRKARARQLLNSIPVDVHDHFMHCFWTYYNAAWHMISKEAFNLDKENGGGEFYSPLLHLCILALGCRYADTSRPGVQKYACHHYESPLHREARSHIEAEMSIETSIPLMMSALLMADLEGNLRRAWSLFFGRPTAIKQTDLVLSDAMSQGQGAQLSQYVGLEMREQMEIYEAHIKFIELQAKVVNVLDLQAVLSQTSACYNITALDRELSSWYQNLPPNLQWKEENIERAHFSFFLLQASSHYMGQTQRSIDPIVEFSRTICYESAVKIVHMLVAYGRRIEWRRMYISVPQHLAAATTALIACIRVPSFEQACVQHLMTLAEIAEAMSESHSESRRVAILIRITLEKAVSSGHNSNPKNRLNTESDSNTDLTNNARNTDEGPTTALQVSNHGSIRGATPLVEEQSGIPAAHDLALPPSQPPANLTKRFVLPSGEGDAFSDLFLLPDEYEWPNLDVGNDIFSLT</sequence>
<dbReference type="PANTHER" id="PTHR31313">
    <property type="entry name" value="TY1 ENHANCER ACTIVATOR"/>
    <property type="match status" value="1"/>
</dbReference>
<feature type="region of interest" description="Disordered" evidence="7">
    <location>
        <begin position="25"/>
        <end position="52"/>
    </location>
</feature>
<keyword evidence="5" id="KW-0804">Transcription</keyword>
<dbReference type="CDD" id="cd12148">
    <property type="entry name" value="fungal_TF_MHR"/>
    <property type="match status" value="1"/>
</dbReference>
<keyword evidence="6" id="KW-0539">Nucleus</keyword>
<evidence type="ECO:0000256" key="7">
    <source>
        <dbReference type="SAM" id="MobiDB-lite"/>
    </source>
</evidence>
<evidence type="ECO:0000256" key="6">
    <source>
        <dbReference type="ARBA" id="ARBA00023242"/>
    </source>
</evidence>